<keyword evidence="3" id="KW-1185">Reference proteome</keyword>
<feature type="region of interest" description="Disordered" evidence="1">
    <location>
        <begin position="59"/>
        <end position="119"/>
    </location>
</feature>
<reference evidence="2 3" key="1">
    <citation type="submission" date="2012-12" db="EMBL/GenBank/DDBJ databases">
        <title>Genome assembly of Marinobacter sp. AK21.</title>
        <authorList>
            <person name="Khatri I."/>
            <person name="Kumar R."/>
            <person name="Vaidya B."/>
            <person name="Subramanian S."/>
            <person name="Pinnaka A."/>
        </authorList>
    </citation>
    <scope>NUCLEOTIDE SEQUENCE [LARGE SCALE GENOMIC DNA]</scope>
    <source>
        <strain evidence="2 3">AK21</strain>
    </source>
</reference>
<dbReference type="STRING" id="1137280.D777_03074"/>
<accession>A0A072MYU0</accession>
<proteinExistence type="predicted"/>
<sequence length="119" mass="12949">MRVPEPTLAIPGDRPVTLARQFGYSLCSQCQNNNKDNHAQTHEGGFDALAGSDDIQQHRLSRSAHDSTRSLTHPGRAGPGPRLYQSPRSFRTALVGGPDPAAGELRRTFPDPHRLATGR</sequence>
<comment type="caution">
    <text evidence="2">The sequence shown here is derived from an EMBL/GenBank/DDBJ whole genome shotgun (WGS) entry which is preliminary data.</text>
</comment>
<dbReference type="EMBL" id="ANIE01000009">
    <property type="protein sequence ID" value="KEF29898.1"/>
    <property type="molecule type" value="Genomic_DNA"/>
</dbReference>
<evidence type="ECO:0000313" key="3">
    <source>
        <dbReference type="Proteomes" id="UP000035057"/>
    </source>
</evidence>
<dbReference type="AlphaFoldDB" id="A0A072MYU0"/>
<name>A0A072MYU0_9GAMM</name>
<evidence type="ECO:0000313" key="2">
    <source>
        <dbReference type="EMBL" id="KEF29898.1"/>
    </source>
</evidence>
<evidence type="ECO:0000256" key="1">
    <source>
        <dbReference type="SAM" id="MobiDB-lite"/>
    </source>
</evidence>
<protein>
    <submittedName>
        <fullName evidence="2">Uncharacterized protein</fullName>
    </submittedName>
</protein>
<gene>
    <name evidence="2" type="ORF">D777_03074</name>
</gene>
<organism evidence="2 3">
    <name type="scientific">Marinobacter nitratireducens</name>
    <dbReference type="NCBI Taxonomy" id="1137280"/>
    <lineage>
        <taxon>Bacteria</taxon>
        <taxon>Pseudomonadati</taxon>
        <taxon>Pseudomonadota</taxon>
        <taxon>Gammaproteobacteria</taxon>
        <taxon>Pseudomonadales</taxon>
        <taxon>Marinobacteraceae</taxon>
        <taxon>Marinobacter</taxon>
    </lineage>
</organism>
<dbReference type="Proteomes" id="UP000035057">
    <property type="component" value="Unassembled WGS sequence"/>
</dbReference>
<feature type="compositionally biased region" description="Basic and acidic residues" evidence="1">
    <location>
        <begin position="104"/>
        <end position="119"/>
    </location>
</feature>